<dbReference type="GO" id="GO:0050664">
    <property type="term" value="F:oxidoreductase activity, acting on NAD(P)H, oxygen as acceptor"/>
    <property type="evidence" value="ECO:0007669"/>
    <property type="project" value="TreeGrafter"/>
</dbReference>
<dbReference type="AlphaFoldDB" id="A0A0B1ZZI1"/>
<proteinExistence type="inferred from homology"/>
<comment type="caution">
    <text evidence="3">The sequence shown here is derived from an EMBL/GenBank/DDBJ whole genome shotgun (WGS) entry which is preliminary data.</text>
</comment>
<dbReference type="Pfam" id="PF13561">
    <property type="entry name" value="adh_short_C2"/>
    <property type="match status" value="1"/>
</dbReference>
<organism evidence="3 4">
    <name type="scientific">Microbacterium mangrovi</name>
    <dbReference type="NCBI Taxonomy" id="1348253"/>
    <lineage>
        <taxon>Bacteria</taxon>
        <taxon>Bacillati</taxon>
        <taxon>Actinomycetota</taxon>
        <taxon>Actinomycetes</taxon>
        <taxon>Micrococcales</taxon>
        <taxon>Microbacteriaceae</taxon>
        <taxon>Microbacterium</taxon>
    </lineage>
</organism>
<evidence type="ECO:0000313" key="4">
    <source>
        <dbReference type="Proteomes" id="UP000031030"/>
    </source>
</evidence>
<name>A0A0B1ZZI1_9MICO</name>
<dbReference type="InterPro" id="IPR002347">
    <property type="entry name" value="SDR_fam"/>
</dbReference>
<dbReference type="GO" id="GO:0005975">
    <property type="term" value="P:carbohydrate metabolic process"/>
    <property type="evidence" value="ECO:0007669"/>
    <property type="project" value="UniProtKB-ARBA"/>
</dbReference>
<dbReference type="Proteomes" id="UP000031030">
    <property type="component" value="Unassembled WGS sequence"/>
</dbReference>
<keyword evidence="4" id="KW-1185">Reference proteome</keyword>
<dbReference type="FunFam" id="3.40.50.720:FF:000240">
    <property type="entry name" value="SDR family oxidoreductase"/>
    <property type="match status" value="1"/>
</dbReference>
<dbReference type="PANTHER" id="PTHR43008:SF14">
    <property type="entry name" value="DEHYDROGENASE ARBD, PUTATIVE-RELATED"/>
    <property type="match status" value="1"/>
</dbReference>
<dbReference type="InterPro" id="IPR020904">
    <property type="entry name" value="Sc_DH/Rdtase_CS"/>
</dbReference>
<dbReference type="SUPFAM" id="SSF51735">
    <property type="entry name" value="NAD(P)-binding Rossmann-fold domains"/>
    <property type="match status" value="1"/>
</dbReference>
<dbReference type="OrthoDB" id="286404at2"/>
<dbReference type="InterPro" id="IPR036291">
    <property type="entry name" value="NAD(P)-bd_dom_sf"/>
</dbReference>
<dbReference type="PROSITE" id="PS00061">
    <property type="entry name" value="ADH_SHORT"/>
    <property type="match status" value="1"/>
</dbReference>
<sequence length="255" mass="26583">MNTNLSGKTAVVTGGARGIGLAVARSLAAEGMNVALLDLLDNVAEVALRIADEYGVQAVGQHLDVTDQDATAAAFETVAERIGTPQVLLTAAGIEINGDSIDVTARDWRKVIDVNLTGTFFSAQAFGRGLLDAGLPGSAVLIASMSGLIVNVPQWAASYNSSKAAVAHLGKSLAVEWASSDIRVNSIAPGYVLTDLTRAIIEREPELEADWVSRIPQGRMATPEDLTGLVVFLASDTSSYLTGQQIVIDGGYTAV</sequence>
<reference evidence="3 4" key="1">
    <citation type="submission" date="2014-11" db="EMBL/GenBank/DDBJ databases">
        <title>Genome sequence of Microbacterium mangrovi MUSC 115(T).</title>
        <authorList>
            <person name="Lee L.-H."/>
        </authorList>
    </citation>
    <scope>NUCLEOTIDE SEQUENCE [LARGE SCALE GENOMIC DNA]</scope>
    <source>
        <strain evidence="3 4">MUSC 115</strain>
    </source>
</reference>
<dbReference type="GO" id="GO:0016616">
    <property type="term" value="F:oxidoreductase activity, acting on the CH-OH group of donors, NAD or NADP as acceptor"/>
    <property type="evidence" value="ECO:0007669"/>
    <property type="project" value="UniProtKB-ARBA"/>
</dbReference>
<evidence type="ECO:0000313" key="3">
    <source>
        <dbReference type="EMBL" id="KHK96640.1"/>
    </source>
</evidence>
<dbReference type="STRING" id="1348253.LK09_15110"/>
<comment type="similarity">
    <text evidence="1">Belongs to the short-chain dehydrogenases/reductases (SDR) family.</text>
</comment>
<dbReference type="PRINTS" id="PR00081">
    <property type="entry name" value="GDHRDH"/>
</dbReference>
<accession>A0A0B1ZZI1</accession>
<dbReference type="Gene3D" id="3.40.50.720">
    <property type="entry name" value="NAD(P)-binding Rossmann-like Domain"/>
    <property type="match status" value="1"/>
</dbReference>
<dbReference type="PANTHER" id="PTHR43008">
    <property type="entry name" value="BENZIL REDUCTASE"/>
    <property type="match status" value="1"/>
</dbReference>
<keyword evidence="2" id="KW-0560">Oxidoreductase</keyword>
<evidence type="ECO:0000256" key="2">
    <source>
        <dbReference type="ARBA" id="ARBA00023002"/>
    </source>
</evidence>
<dbReference type="PRINTS" id="PR00080">
    <property type="entry name" value="SDRFAMILY"/>
</dbReference>
<protein>
    <submittedName>
        <fullName evidence="3">Oxidoreductase</fullName>
    </submittedName>
</protein>
<dbReference type="RefSeq" id="WP_039401160.1">
    <property type="nucleotide sequence ID" value="NZ_JTDK01000014.1"/>
</dbReference>
<evidence type="ECO:0000256" key="1">
    <source>
        <dbReference type="ARBA" id="ARBA00006484"/>
    </source>
</evidence>
<gene>
    <name evidence="3" type="ORF">LK09_15110</name>
</gene>
<dbReference type="EMBL" id="JTDK01000014">
    <property type="protein sequence ID" value="KHK96640.1"/>
    <property type="molecule type" value="Genomic_DNA"/>
</dbReference>